<reference evidence="2 3" key="1">
    <citation type="journal article" date="2017" name="Elife">
        <title>Extensive horizontal gene transfer in cheese-associated bacteria.</title>
        <authorList>
            <person name="Bonham K.S."/>
            <person name="Wolfe B.E."/>
            <person name="Dutton R.J."/>
        </authorList>
    </citation>
    <scope>NUCLEOTIDE SEQUENCE [LARGE SCALE GENOMIC DNA]</scope>
    <source>
        <strain evidence="2 3">341_9</strain>
    </source>
</reference>
<gene>
    <name evidence="2" type="ORF">CIK66_09005</name>
</gene>
<evidence type="ECO:0000313" key="3">
    <source>
        <dbReference type="Proteomes" id="UP000218598"/>
    </source>
</evidence>
<keyword evidence="3" id="KW-1185">Reference proteome</keyword>
<dbReference type="EMBL" id="NRGR01000015">
    <property type="protein sequence ID" value="PCC39391.1"/>
    <property type="molecule type" value="Genomic_DNA"/>
</dbReference>
<keyword evidence="1" id="KW-1133">Transmembrane helix</keyword>
<keyword evidence="1" id="KW-0812">Transmembrane</keyword>
<sequence length="112" mass="11687">MVHTLLVRTAVRTATAAYTVNGALGLSVAVGAVDTSTMRWLHHGLYIATVTSTLLAIATATLRRDPSALALAPAVVPLFLLQHHGSRPLGRHARTAVLAAPCYAGALALARR</sequence>
<dbReference type="RefSeq" id="WP_096197055.1">
    <property type="nucleotide sequence ID" value="NZ_BAAAIQ010000055.1"/>
</dbReference>
<dbReference type="AlphaFoldDB" id="A0A2A3YJC7"/>
<comment type="caution">
    <text evidence="2">The sequence shown here is derived from an EMBL/GenBank/DDBJ whole genome shotgun (WGS) entry which is preliminary data.</text>
</comment>
<dbReference type="OrthoDB" id="5020186at2"/>
<proteinExistence type="predicted"/>
<evidence type="ECO:0000256" key="1">
    <source>
        <dbReference type="SAM" id="Phobius"/>
    </source>
</evidence>
<organism evidence="2 3">
    <name type="scientific">Brachybacterium alimentarium</name>
    <dbReference type="NCBI Taxonomy" id="47845"/>
    <lineage>
        <taxon>Bacteria</taxon>
        <taxon>Bacillati</taxon>
        <taxon>Actinomycetota</taxon>
        <taxon>Actinomycetes</taxon>
        <taxon>Micrococcales</taxon>
        <taxon>Dermabacteraceae</taxon>
        <taxon>Brachybacterium</taxon>
    </lineage>
</organism>
<protein>
    <submittedName>
        <fullName evidence="2">Uncharacterized protein</fullName>
    </submittedName>
</protein>
<name>A0A2A3YJC7_9MICO</name>
<dbReference type="Proteomes" id="UP000218598">
    <property type="component" value="Unassembled WGS sequence"/>
</dbReference>
<keyword evidence="1" id="KW-0472">Membrane</keyword>
<feature type="transmembrane region" description="Helical" evidence="1">
    <location>
        <begin position="40"/>
        <end position="61"/>
    </location>
</feature>
<accession>A0A2A3YJC7</accession>
<evidence type="ECO:0000313" key="2">
    <source>
        <dbReference type="EMBL" id="PCC39391.1"/>
    </source>
</evidence>